<dbReference type="PIRSF" id="PIRSF033490">
    <property type="entry name" value="MazF"/>
    <property type="match status" value="1"/>
</dbReference>
<organism evidence="2 3">
    <name type="scientific">Aquiflexum balticum DSM 16537</name>
    <dbReference type="NCBI Taxonomy" id="758820"/>
    <lineage>
        <taxon>Bacteria</taxon>
        <taxon>Pseudomonadati</taxon>
        <taxon>Bacteroidota</taxon>
        <taxon>Cytophagia</taxon>
        <taxon>Cytophagales</taxon>
        <taxon>Cyclobacteriaceae</taxon>
        <taxon>Aquiflexum</taxon>
    </lineage>
</organism>
<dbReference type="EC" id="3.1.-.-" evidence="1"/>
<proteinExistence type="inferred from homology"/>
<reference evidence="3" key="1">
    <citation type="submission" date="2017-04" db="EMBL/GenBank/DDBJ databases">
        <authorList>
            <person name="Varghese N."/>
            <person name="Submissions S."/>
        </authorList>
    </citation>
    <scope>NUCLEOTIDE SEQUENCE [LARGE SCALE GENOMIC DNA]</scope>
    <source>
        <strain evidence="3">DSM 16537</strain>
    </source>
</reference>
<dbReference type="GO" id="GO:0016787">
    <property type="term" value="F:hydrolase activity"/>
    <property type="evidence" value="ECO:0007669"/>
    <property type="project" value="UniProtKB-KW"/>
</dbReference>
<dbReference type="PANTHER" id="PTHR33988">
    <property type="entry name" value="ENDORIBONUCLEASE MAZF-RELATED"/>
    <property type="match status" value="1"/>
</dbReference>
<keyword evidence="1" id="KW-0540">Nuclease</keyword>
<gene>
    <name evidence="2" type="ORF">SAMN00777080_0738</name>
</gene>
<comment type="similarity">
    <text evidence="1">Belongs to the PemK/MazF family.</text>
</comment>
<dbReference type="Gene3D" id="2.30.30.110">
    <property type="match status" value="1"/>
</dbReference>
<dbReference type="Proteomes" id="UP000192333">
    <property type="component" value="Chromosome I"/>
</dbReference>
<keyword evidence="1" id="KW-0255">Endonuclease</keyword>
<sequence>MKAQFDIWLANLNPSKGTEPGKIRPVVIIQSDLLNKVGHPSTLVCPITSQLSEEENVLRVKLDTFGTGLEQDSEVLIDQIRALDNQRLLQRLGKIGADQSEELLWKLKAILDI</sequence>
<evidence type="ECO:0000313" key="2">
    <source>
        <dbReference type="EMBL" id="SMD42198.1"/>
    </source>
</evidence>
<dbReference type="GO" id="GO:0003677">
    <property type="term" value="F:DNA binding"/>
    <property type="evidence" value="ECO:0007669"/>
    <property type="project" value="InterPro"/>
</dbReference>
<comment type="function">
    <text evidence="1">Toxic component of a type II toxin-antitoxin (TA) system.</text>
</comment>
<dbReference type="GO" id="GO:0016075">
    <property type="term" value="P:rRNA catabolic process"/>
    <property type="evidence" value="ECO:0007669"/>
    <property type="project" value="TreeGrafter"/>
</dbReference>
<evidence type="ECO:0000256" key="1">
    <source>
        <dbReference type="PIRNR" id="PIRNR033490"/>
    </source>
</evidence>
<dbReference type="EMBL" id="LT838813">
    <property type="protein sequence ID" value="SMD42198.1"/>
    <property type="molecule type" value="Genomic_DNA"/>
</dbReference>
<dbReference type="InterPro" id="IPR011067">
    <property type="entry name" value="Plasmid_toxin/cell-grow_inhib"/>
</dbReference>
<dbReference type="SUPFAM" id="SSF50118">
    <property type="entry name" value="Cell growth inhibitor/plasmid maintenance toxic component"/>
    <property type="match status" value="1"/>
</dbReference>
<evidence type="ECO:0000313" key="3">
    <source>
        <dbReference type="Proteomes" id="UP000192333"/>
    </source>
</evidence>
<dbReference type="STRING" id="758820.SAMN00777080_0738"/>
<protein>
    <recommendedName>
        <fullName evidence="1">mRNA interferase</fullName>
        <ecNumber evidence="1">3.1.-.-</ecNumber>
    </recommendedName>
</protein>
<accession>A0A1W2H0N8</accession>
<dbReference type="GO" id="GO:0006402">
    <property type="term" value="P:mRNA catabolic process"/>
    <property type="evidence" value="ECO:0007669"/>
    <property type="project" value="TreeGrafter"/>
</dbReference>
<keyword evidence="1" id="KW-0378">Hydrolase</keyword>
<dbReference type="InterPro" id="IPR003477">
    <property type="entry name" value="PemK-like"/>
</dbReference>
<dbReference type="GO" id="GO:0004521">
    <property type="term" value="F:RNA endonuclease activity"/>
    <property type="evidence" value="ECO:0007669"/>
    <property type="project" value="TreeGrafter"/>
</dbReference>
<dbReference type="OrthoDB" id="9808744at2"/>
<keyword evidence="3" id="KW-1185">Reference proteome</keyword>
<name>A0A1W2H0N8_9BACT</name>
<dbReference type="Pfam" id="PF02452">
    <property type="entry name" value="PemK_toxin"/>
    <property type="match status" value="1"/>
</dbReference>
<dbReference type="RefSeq" id="WP_084119031.1">
    <property type="nucleotide sequence ID" value="NZ_LT838813.1"/>
</dbReference>
<dbReference type="AlphaFoldDB" id="A0A1W2H0N8"/>